<evidence type="ECO:0000313" key="2">
    <source>
        <dbReference type="Proteomes" id="UP000239724"/>
    </source>
</evidence>
<proteinExistence type="predicted"/>
<keyword evidence="2" id="KW-1185">Reference proteome</keyword>
<comment type="caution">
    <text evidence="1">The sequence shown here is derived from an EMBL/GenBank/DDBJ whole genome shotgun (WGS) entry which is preliminary data.</text>
</comment>
<reference evidence="1 2" key="1">
    <citation type="journal article" date="2018" name="Arch. Microbiol.">
        <title>New insights into the metabolic potential of the phototrophic purple bacterium Rhodopila globiformis DSM 161(T) from its draft genome sequence and evidence for a vanadium-dependent nitrogenase.</title>
        <authorList>
            <person name="Imhoff J.F."/>
            <person name="Rahn T."/>
            <person name="Kunzel S."/>
            <person name="Neulinger S.C."/>
        </authorList>
    </citation>
    <scope>NUCLEOTIDE SEQUENCE [LARGE SCALE GENOMIC DNA]</scope>
    <source>
        <strain evidence="1 2">DSM 161</strain>
    </source>
</reference>
<name>A0A2S6MW53_RHOGL</name>
<evidence type="ECO:0000313" key="1">
    <source>
        <dbReference type="EMBL" id="PPQ26587.1"/>
    </source>
</evidence>
<organism evidence="1 2">
    <name type="scientific">Rhodopila globiformis</name>
    <name type="common">Rhodopseudomonas globiformis</name>
    <dbReference type="NCBI Taxonomy" id="1071"/>
    <lineage>
        <taxon>Bacteria</taxon>
        <taxon>Pseudomonadati</taxon>
        <taxon>Pseudomonadota</taxon>
        <taxon>Alphaproteobacteria</taxon>
        <taxon>Acetobacterales</taxon>
        <taxon>Acetobacteraceae</taxon>
        <taxon>Rhodopila</taxon>
    </lineage>
</organism>
<dbReference type="Proteomes" id="UP000239724">
    <property type="component" value="Unassembled WGS sequence"/>
</dbReference>
<evidence type="ECO:0008006" key="3">
    <source>
        <dbReference type="Google" id="ProtNLM"/>
    </source>
</evidence>
<dbReference type="EMBL" id="NHRY01000269">
    <property type="protein sequence ID" value="PPQ26587.1"/>
    <property type="molecule type" value="Genomic_DNA"/>
</dbReference>
<protein>
    <recommendedName>
        <fullName evidence="3">TIGR03016 family PEP-CTERM system-associated outer membrane protein</fullName>
    </recommendedName>
</protein>
<gene>
    <name evidence="1" type="ORF">CCS01_29990</name>
</gene>
<accession>A0A2S6MW53</accession>
<dbReference type="AlphaFoldDB" id="A0A2S6MW53"/>
<sequence>MGIAAVLGAGLCHPAVAQLLPPDLGWTPQIGMPSVLPDTGTNATPDALRQQIDRLDTAASKKTAPPLGWTFTPQIAVNQEWTDHILGTNQSSFVTAVQPGLTANGDTSVFHTVVTYTPVVEFFTQNGDQNRVGQNFNADATATLVPERLFLDLRGFGTVQSGIPGSGPSNMFVLSKSNEIQVQTYAARPYLVQQFDDWATVEVGGILSYSAQNLLSTAGLPLASIQSINQNSTAQREYVSVTSGPNLDRVSISGLASAMQSSGTGVLDGAYRREGDMEFGYAITRSVIALAGGGYEDIHYSGFPNFNFTGPQWDAGVRLTPNADSSLTIRYGRRDGVTAPRIDGVLAPTNRTRIYLRYSEGVTTDQEQFQDALNSSVLDPFGNRVDPRTGAPLLLVNNFYGVQTYLAQEKRGTLTGTWLRDHDTLSLTVGWLRDYQLSAPTPLTAGAQTITAVYGAINWVHQFADRFTTSTYFQYGTTNQLALTPGVRGPTQNALIASASLIYPVTTKLNALLQYSYSSQPYFSGLVQQQPSNLVIVGVKKTF</sequence>